<accession>A0A0A9E2P6</accession>
<reference evidence="1" key="2">
    <citation type="journal article" date="2015" name="Data Brief">
        <title>Shoot transcriptome of the giant reed, Arundo donax.</title>
        <authorList>
            <person name="Barrero R.A."/>
            <person name="Guerrero F.D."/>
            <person name="Moolhuijzen P."/>
            <person name="Goolsby J.A."/>
            <person name="Tidwell J."/>
            <person name="Bellgard S.E."/>
            <person name="Bellgard M.I."/>
        </authorList>
    </citation>
    <scope>NUCLEOTIDE SEQUENCE</scope>
    <source>
        <tissue evidence="1">Shoot tissue taken approximately 20 cm above the soil surface</tissue>
    </source>
</reference>
<sequence length="95" mass="10291">MNGNCTSVLPAIIGIDLKEESLGLRDVFLLSHSSDPSCLQCLNTVLMPHHHPGLCNSPSNLKKKLPIPSLCLLLSMGFLSALTCSFSCFHEVILQ</sequence>
<proteinExistence type="predicted"/>
<protein>
    <submittedName>
        <fullName evidence="1">Uncharacterized protein</fullName>
    </submittedName>
</protein>
<organism evidence="1">
    <name type="scientific">Arundo donax</name>
    <name type="common">Giant reed</name>
    <name type="synonym">Donax arundinaceus</name>
    <dbReference type="NCBI Taxonomy" id="35708"/>
    <lineage>
        <taxon>Eukaryota</taxon>
        <taxon>Viridiplantae</taxon>
        <taxon>Streptophyta</taxon>
        <taxon>Embryophyta</taxon>
        <taxon>Tracheophyta</taxon>
        <taxon>Spermatophyta</taxon>
        <taxon>Magnoliopsida</taxon>
        <taxon>Liliopsida</taxon>
        <taxon>Poales</taxon>
        <taxon>Poaceae</taxon>
        <taxon>PACMAD clade</taxon>
        <taxon>Arundinoideae</taxon>
        <taxon>Arundineae</taxon>
        <taxon>Arundo</taxon>
    </lineage>
</organism>
<evidence type="ECO:0000313" key="1">
    <source>
        <dbReference type="EMBL" id="JAD92145.1"/>
    </source>
</evidence>
<dbReference type="AlphaFoldDB" id="A0A0A9E2P6"/>
<dbReference type="EMBL" id="GBRH01205750">
    <property type="protein sequence ID" value="JAD92145.1"/>
    <property type="molecule type" value="Transcribed_RNA"/>
</dbReference>
<reference evidence="1" key="1">
    <citation type="submission" date="2014-09" db="EMBL/GenBank/DDBJ databases">
        <authorList>
            <person name="Magalhaes I.L.F."/>
            <person name="Oliveira U."/>
            <person name="Santos F.R."/>
            <person name="Vidigal T.H.D.A."/>
            <person name="Brescovit A.D."/>
            <person name="Santos A.J."/>
        </authorList>
    </citation>
    <scope>NUCLEOTIDE SEQUENCE</scope>
    <source>
        <tissue evidence="1">Shoot tissue taken approximately 20 cm above the soil surface</tissue>
    </source>
</reference>
<name>A0A0A9E2P6_ARUDO</name>